<keyword evidence="3" id="KW-1185">Reference proteome</keyword>
<accession>A0A164S9B6</accession>
<feature type="region of interest" description="Disordered" evidence="1">
    <location>
        <begin position="1"/>
        <end position="85"/>
    </location>
</feature>
<evidence type="ECO:0000313" key="2">
    <source>
        <dbReference type="EMBL" id="KZS91264.1"/>
    </source>
</evidence>
<reference evidence="2 3" key="1">
    <citation type="journal article" date="2016" name="Mol. Biol. Evol.">
        <title>Comparative Genomics of Early-Diverging Mushroom-Forming Fungi Provides Insights into the Origins of Lignocellulose Decay Capabilities.</title>
        <authorList>
            <person name="Nagy L.G."/>
            <person name="Riley R."/>
            <person name="Tritt A."/>
            <person name="Adam C."/>
            <person name="Daum C."/>
            <person name="Floudas D."/>
            <person name="Sun H."/>
            <person name="Yadav J.S."/>
            <person name="Pangilinan J."/>
            <person name="Larsson K.H."/>
            <person name="Matsuura K."/>
            <person name="Barry K."/>
            <person name="Labutti K."/>
            <person name="Kuo R."/>
            <person name="Ohm R.A."/>
            <person name="Bhattacharya S.S."/>
            <person name="Shirouzu T."/>
            <person name="Yoshinaga Y."/>
            <person name="Martin F.M."/>
            <person name="Grigoriev I.V."/>
            <person name="Hibbett D.S."/>
        </authorList>
    </citation>
    <scope>NUCLEOTIDE SEQUENCE [LARGE SCALE GENOMIC DNA]</scope>
    <source>
        <strain evidence="2 3">HHB9708</strain>
    </source>
</reference>
<proteinExistence type="predicted"/>
<organism evidence="2 3">
    <name type="scientific">Sistotremastrum niveocremeum HHB9708</name>
    <dbReference type="NCBI Taxonomy" id="1314777"/>
    <lineage>
        <taxon>Eukaryota</taxon>
        <taxon>Fungi</taxon>
        <taxon>Dikarya</taxon>
        <taxon>Basidiomycota</taxon>
        <taxon>Agaricomycotina</taxon>
        <taxon>Agaricomycetes</taxon>
        <taxon>Sistotremastrales</taxon>
        <taxon>Sistotremastraceae</taxon>
        <taxon>Sertulicium</taxon>
        <taxon>Sertulicium niveocremeum</taxon>
    </lineage>
</organism>
<evidence type="ECO:0000256" key="1">
    <source>
        <dbReference type="SAM" id="MobiDB-lite"/>
    </source>
</evidence>
<evidence type="ECO:0000313" key="3">
    <source>
        <dbReference type="Proteomes" id="UP000076722"/>
    </source>
</evidence>
<sequence>MSSSTFPISWSDQLTSQAGRISRPKKRKRPDDLEEGPYQFAYGSSTDQMAYCSQLDDSAESRAKRNRKRESVSFMRKDPTPLPYDVHFDPSQGTLQPEIAVLDIGKDYQYLSQHYETKKIEASRRSKRTAQAWVPEPKRPPVQLMWALSDPNSTSTEGITRTCALDLCPSYPLRPSAELAQSDGQAPIVLGSHHDPSYKELLLQNEVPSSPPTGFKRPEEELFHSPESPNASGQASASSRQLETRHLAPEYGWRRFVLSPVDELEVQNTIDRSRLAQTLDCVADSVSGEIYPDQSISCQLHEESLAVYQSMHSLLDTHRLPSWEEVLEMSIQERNAHSSWCNVF</sequence>
<feature type="compositionally biased region" description="Basic and acidic residues" evidence="1">
    <location>
        <begin position="59"/>
        <end position="79"/>
    </location>
</feature>
<gene>
    <name evidence="2" type="ORF">SISNIDRAFT_487587</name>
</gene>
<dbReference type="Proteomes" id="UP000076722">
    <property type="component" value="Unassembled WGS sequence"/>
</dbReference>
<feature type="compositionally biased region" description="Polar residues" evidence="1">
    <location>
        <begin position="227"/>
        <end position="241"/>
    </location>
</feature>
<feature type="region of interest" description="Disordered" evidence="1">
    <location>
        <begin position="205"/>
        <end position="242"/>
    </location>
</feature>
<protein>
    <submittedName>
        <fullName evidence="2">Uncharacterized protein</fullName>
    </submittedName>
</protein>
<dbReference type="EMBL" id="KV419416">
    <property type="protein sequence ID" value="KZS91264.1"/>
    <property type="molecule type" value="Genomic_DNA"/>
</dbReference>
<name>A0A164S9B6_9AGAM</name>
<feature type="compositionally biased region" description="Polar residues" evidence="1">
    <location>
        <begin position="1"/>
        <end position="19"/>
    </location>
</feature>
<dbReference type="AlphaFoldDB" id="A0A164S9B6"/>